<reference evidence="1" key="1">
    <citation type="submission" date="2020-02" db="EMBL/GenBank/DDBJ databases">
        <title>Draft genome sequence of Candidatus Afipia apatlaquensis IBT-C3, a potential strain for decolorization of textile dyes.</title>
        <authorList>
            <person name="Sanchez-Reyes A."/>
            <person name="Breton-Deval L."/>
            <person name="Mangelson H."/>
            <person name="Sanchez-Flores A."/>
        </authorList>
    </citation>
    <scope>NUCLEOTIDE SEQUENCE [LARGE SCALE GENOMIC DNA]</scope>
    <source>
        <strain evidence="1">IBT-C3</strain>
    </source>
</reference>
<gene>
    <name evidence="1" type="ORF">G4V63_14355</name>
</gene>
<dbReference type="EMBL" id="JAAMRR010000746">
    <property type="protein sequence ID" value="NGX96347.1"/>
    <property type="molecule type" value="Genomic_DNA"/>
</dbReference>
<dbReference type="AlphaFoldDB" id="A0A7C9VFA5"/>
<keyword evidence="2" id="KW-1185">Reference proteome</keyword>
<evidence type="ECO:0000313" key="1">
    <source>
        <dbReference type="EMBL" id="NGX96347.1"/>
    </source>
</evidence>
<evidence type="ECO:0000313" key="2">
    <source>
        <dbReference type="Proteomes" id="UP000480266"/>
    </source>
</evidence>
<accession>A0A7C9VFA5</accession>
<dbReference type="Proteomes" id="UP000480266">
    <property type="component" value="Unassembled WGS sequence"/>
</dbReference>
<sequence>MIPKNYSNYELAQELLRLRTHSPELMAEAAARLTALASRDEPPAVDAGEKETWLIEDQDHFPRHRWLRIVDTGKTAHLQWENDANTATHFGRRDDAVAFQKLHVDFCALSIVTGHTFLNTPPALASRPEPPAVDAGEKETFEQWWSQQQAVAKERLPGDDFLMLDEDNKSQYEAAFNAGQRLASREEAPAESAPAAEAFSPAFGNDLLHSSRLHELWAKCAPTPKGDAAGELKWQLGFFTAKVQEEVQAALAAAPATVAQPVALFDDLKLSNTTAPHTAVSAPVAWLHYAAKKPSLRRVDFHSAPGVVEQANGWKTIPLGPIAAAAQRCPSQGCALSDVQCREIYWSLDKFGREIDNYDFGLPMLSFEDREEQVFKIIRAIAALKGTTPGGEDIEK</sequence>
<name>A0A7C9VFA5_9BRAD</name>
<comment type="caution">
    <text evidence="1">The sequence shown here is derived from an EMBL/GenBank/DDBJ whole genome shotgun (WGS) entry which is preliminary data.</text>
</comment>
<protein>
    <submittedName>
        <fullName evidence="1">Uncharacterized protein</fullName>
    </submittedName>
</protein>
<proteinExistence type="predicted"/>
<organism evidence="1 2">
    <name type="scientific">Candidatus Afipia apatlaquensis</name>
    <dbReference type="NCBI Taxonomy" id="2712852"/>
    <lineage>
        <taxon>Bacteria</taxon>
        <taxon>Pseudomonadati</taxon>
        <taxon>Pseudomonadota</taxon>
        <taxon>Alphaproteobacteria</taxon>
        <taxon>Hyphomicrobiales</taxon>
        <taxon>Nitrobacteraceae</taxon>
        <taxon>Afipia</taxon>
    </lineage>
</organism>